<dbReference type="EMBL" id="JFZT01000047">
    <property type="protein sequence ID" value="EZQ03842.1"/>
    <property type="molecule type" value="Genomic_DNA"/>
</dbReference>
<reference evidence="5 6" key="1">
    <citation type="submission" date="2014-03" db="EMBL/GenBank/DDBJ databases">
        <title>Draft genome sequence of the novel thermoacidophilic archaea Acidianus copahuensis ALE1 strain, isolated from Copahue volcanic area in Neuquen Argentina.</title>
        <authorList>
            <person name="Urbieta M.S."/>
            <person name="Rascovan N."/>
            <person name="Castro C."/>
            <person name="Revale S."/>
            <person name="Giaveno M.A."/>
            <person name="Vazquez M.P."/>
            <person name="Donati E.R."/>
        </authorList>
    </citation>
    <scope>NUCLEOTIDE SEQUENCE [LARGE SCALE GENOMIC DNA]</scope>
    <source>
        <strain evidence="5 6">ALE1</strain>
    </source>
</reference>
<dbReference type="GO" id="GO:0003723">
    <property type="term" value="F:RNA binding"/>
    <property type="evidence" value="ECO:0007669"/>
    <property type="project" value="TreeGrafter"/>
</dbReference>
<evidence type="ECO:0000256" key="2">
    <source>
        <dbReference type="ARBA" id="ARBA00022980"/>
    </source>
</evidence>
<dbReference type="RefSeq" id="WP_048100064.1">
    <property type="nucleotide sequence ID" value="NZ_JFZT01000047.1"/>
</dbReference>
<dbReference type="InterPro" id="IPR036919">
    <property type="entry name" value="Ribo_uL30_ferredoxin-like_sf"/>
</dbReference>
<dbReference type="NCBIfam" id="NF004711">
    <property type="entry name" value="PRK06049.1"/>
    <property type="match status" value="1"/>
</dbReference>
<dbReference type="OrthoDB" id="6379at2157"/>
<dbReference type="SUPFAM" id="SSF55129">
    <property type="entry name" value="Ribosomal protein L30p/L7e"/>
    <property type="match status" value="1"/>
</dbReference>
<dbReference type="GO" id="GO:0022625">
    <property type="term" value="C:cytosolic large ribosomal subunit"/>
    <property type="evidence" value="ECO:0007669"/>
    <property type="project" value="TreeGrafter"/>
</dbReference>
<dbReference type="PANTHER" id="PTHR11524">
    <property type="entry name" value="60S RIBOSOMAL PROTEIN L7"/>
    <property type="match status" value="1"/>
</dbReference>
<keyword evidence="6" id="KW-1185">Reference proteome</keyword>
<dbReference type="Pfam" id="PF00327">
    <property type="entry name" value="Ribosomal_L30"/>
    <property type="match status" value="1"/>
</dbReference>
<sequence>MSSSVVIIRLRGRAGGDWRIEQTLGLLRLNRRYSAMVYPYSEEIKGMIRKVEAYITWGELDEEGIDMLLNRMKTREGKKIDDETLKINLNMNIDDFKQKIVSGELRINKYSKLFNLPISLHPPREGFYGKVSVHFKNGGEYGYRGSYIKELLRRMV</sequence>
<accession>A0A031LM68</accession>
<dbReference type="GO" id="GO:0003735">
    <property type="term" value="F:structural constituent of ribosome"/>
    <property type="evidence" value="ECO:0007669"/>
    <property type="project" value="TreeGrafter"/>
</dbReference>
<dbReference type="InterPro" id="IPR039699">
    <property type="entry name" value="Ribosomal_uL30"/>
</dbReference>
<keyword evidence="3" id="KW-0687">Ribonucleoprotein</keyword>
<comment type="caution">
    <text evidence="5">The sequence shown here is derived from an EMBL/GenBank/DDBJ whole genome shotgun (WGS) entry which is preliminary data.</text>
</comment>
<dbReference type="Gene3D" id="1.10.15.30">
    <property type="match status" value="1"/>
</dbReference>
<dbReference type="PANTHER" id="PTHR11524:SF16">
    <property type="entry name" value="LARGE RIBOSOMAL SUBUNIT PROTEIN UL30"/>
    <property type="match status" value="1"/>
</dbReference>
<dbReference type="CDD" id="cd01657">
    <property type="entry name" value="Ribosomal_L7_archeal_euk"/>
    <property type="match status" value="1"/>
</dbReference>
<keyword evidence="2 5" id="KW-0689">Ribosomal protein</keyword>
<protein>
    <submittedName>
        <fullName evidence="5">50S ribosomal protein L30</fullName>
    </submittedName>
</protein>
<name>A0A031LM68_9CREN</name>
<dbReference type="InterPro" id="IPR016082">
    <property type="entry name" value="Ribosomal_uL30_ferredoxin-like"/>
</dbReference>
<evidence type="ECO:0000313" key="5">
    <source>
        <dbReference type="EMBL" id="EZQ03842.1"/>
    </source>
</evidence>
<evidence type="ECO:0000256" key="1">
    <source>
        <dbReference type="ARBA" id="ARBA00007594"/>
    </source>
</evidence>
<gene>
    <name evidence="5" type="ORF">CM19_08980</name>
</gene>
<evidence type="ECO:0000313" key="6">
    <source>
        <dbReference type="Proteomes" id="UP000024332"/>
    </source>
</evidence>
<dbReference type="STRING" id="1160895.CM19_08980"/>
<dbReference type="GO" id="GO:0000463">
    <property type="term" value="P:maturation of LSU-rRNA from tricistronic rRNA transcript (SSU-rRNA, 5.8S rRNA, LSU-rRNA)"/>
    <property type="evidence" value="ECO:0007669"/>
    <property type="project" value="TreeGrafter"/>
</dbReference>
<dbReference type="Gene3D" id="3.30.1390.20">
    <property type="entry name" value="Ribosomal protein L30, ferredoxin-like fold domain"/>
    <property type="match status" value="1"/>
</dbReference>
<feature type="domain" description="Large ribosomal subunit protein uL30-like ferredoxin-like fold" evidence="4">
    <location>
        <begin position="6"/>
        <end position="55"/>
    </location>
</feature>
<comment type="similarity">
    <text evidence="1">Belongs to the universal ribosomal protein uL30 family.</text>
</comment>
<proteinExistence type="inferred from homology"/>
<organism evidence="5 6">
    <name type="scientific">Candidatus Acidianus copahuensis</name>
    <dbReference type="NCBI Taxonomy" id="1160895"/>
    <lineage>
        <taxon>Archaea</taxon>
        <taxon>Thermoproteota</taxon>
        <taxon>Thermoprotei</taxon>
        <taxon>Sulfolobales</taxon>
        <taxon>Sulfolobaceae</taxon>
        <taxon>Acidianus</taxon>
    </lineage>
</organism>
<dbReference type="InterPro" id="IPR035808">
    <property type="entry name" value="Ribosomal_uL30_euk_arc"/>
</dbReference>
<dbReference type="Proteomes" id="UP000024332">
    <property type="component" value="Unassembled WGS sequence"/>
</dbReference>
<dbReference type="AlphaFoldDB" id="A0A031LM68"/>
<evidence type="ECO:0000259" key="4">
    <source>
        <dbReference type="Pfam" id="PF00327"/>
    </source>
</evidence>
<evidence type="ECO:0000256" key="3">
    <source>
        <dbReference type="ARBA" id="ARBA00023274"/>
    </source>
</evidence>